<dbReference type="InterPro" id="IPR006357">
    <property type="entry name" value="HAD-SF_hydro_IIA"/>
</dbReference>
<sequence length="177" mass="19501">MNKRIIFVSNNSTKSRKEYKKKFDALGLEAYEHEIFSSAYAAAVYIKKIIKLPKEKRIYIIGMNGISEELESQDLSWFGGSDEVVSEDEKLNSFADIEKIKPDFTVGAVLCGMDVNISYLKLAKAFTYVHSNPECQFLATNDDATFPAGGTLYPGTGALVSALATSLGRKPKVIGKI</sequence>
<dbReference type="EC" id="3.1.3.41" evidence="3"/>
<proteinExistence type="predicted"/>
<dbReference type="PANTHER" id="PTHR19288">
    <property type="entry name" value="4-NITROPHENYLPHOSPHATASE-RELATED"/>
    <property type="match status" value="1"/>
</dbReference>
<evidence type="ECO:0000256" key="2">
    <source>
        <dbReference type="ARBA" id="ARBA00050247"/>
    </source>
</evidence>
<evidence type="ECO:0000256" key="3">
    <source>
        <dbReference type="ARBA" id="ARBA00066659"/>
    </source>
</evidence>
<name>A0AAD5XUT8_9FUNG</name>
<dbReference type="EMBL" id="JADGJW010001604">
    <property type="protein sequence ID" value="KAJ3202218.1"/>
    <property type="molecule type" value="Genomic_DNA"/>
</dbReference>
<dbReference type="SUPFAM" id="SSF56784">
    <property type="entry name" value="HAD-like"/>
    <property type="match status" value="1"/>
</dbReference>
<organism evidence="5 6">
    <name type="scientific">Clydaea vesicula</name>
    <dbReference type="NCBI Taxonomy" id="447962"/>
    <lineage>
        <taxon>Eukaryota</taxon>
        <taxon>Fungi</taxon>
        <taxon>Fungi incertae sedis</taxon>
        <taxon>Chytridiomycota</taxon>
        <taxon>Chytridiomycota incertae sedis</taxon>
        <taxon>Chytridiomycetes</taxon>
        <taxon>Lobulomycetales</taxon>
        <taxon>Lobulomycetaceae</taxon>
        <taxon>Clydaea</taxon>
    </lineage>
</organism>
<evidence type="ECO:0000313" key="5">
    <source>
        <dbReference type="EMBL" id="KAJ3202218.1"/>
    </source>
</evidence>
<keyword evidence="6" id="KW-1185">Reference proteome</keyword>
<dbReference type="Pfam" id="PF13344">
    <property type="entry name" value="Hydrolase_6"/>
    <property type="match status" value="1"/>
</dbReference>
<dbReference type="Proteomes" id="UP001211065">
    <property type="component" value="Unassembled WGS sequence"/>
</dbReference>
<dbReference type="GO" id="GO:0004035">
    <property type="term" value="F:alkaline phosphatase activity"/>
    <property type="evidence" value="ECO:0007669"/>
    <property type="project" value="TreeGrafter"/>
</dbReference>
<dbReference type="InterPro" id="IPR036412">
    <property type="entry name" value="HAD-like_sf"/>
</dbReference>
<dbReference type="FunFam" id="3.40.50.1000:FF:000039">
    <property type="entry name" value="Phosphoglycolate phosphatase"/>
    <property type="match status" value="1"/>
</dbReference>
<evidence type="ECO:0000313" key="6">
    <source>
        <dbReference type="Proteomes" id="UP001211065"/>
    </source>
</evidence>
<dbReference type="GO" id="GO:0008967">
    <property type="term" value="F:phosphoglycolate phosphatase activity"/>
    <property type="evidence" value="ECO:0007669"/>
    <property type="project" value="TreeGrafter"/>
</dbReference>
<evidence type="ECO:0000256" key="4">
    <source>
        <dbReference type="ARBA" id="ARBA00069197"/>
    </source>
</evidence>
<comment type="caution">
    <text evidence="5">The sequence shown here is derived from an EMBL/GenBank/DDBJ whole genome shotgun (WGS) entry which is preliminary data.</text>
</comment>
<comment type="catalytic activity">
    <reaction evidence="2">
        <text>4-nitrophenyl phosphate + H2O = 4-nitrophenol + phosphate + H(+)</text>
        <dbReference type="Rhea" id="RHEA:21664"/>
        <dbReference type="ChEBI" id="CHEBI:15377"/>
        <dbReference type="ChEBI" id="CHEBI:15378"/>
        <dbReference type="ChEBI" id="CHEBI:43474"/>
        <dbReference type="ChEBI" id="CHEBI:57917"/>
        <dbReference type="ChEBI" id="CHEBI:61146"/>
        <dbReference type="EC" id="3.1.3.41"/>
    </reaction>
</comment>
<keyword evidence="1" id="KW-0378">Hydrolase</keyword>
<dbReference type="Gene3D" id="3.40.50.1000">
    <property type="entry name" value="HAD superfamily/HAD-like"/>
    <property type="match status" value="1"/>
</dbReference>
<accession>A0AAD5XUT8</accession>
<dbReference type="PANTHER" id="PTHR19288:SF46">
    <property type="entry name" value="HALOACID DEHALOGENASE-LIKE HYDROLASE DOMAIN-CONTAINING PROTEIN 2"/>
    <property type="match status" value="1"/>
</dbReference>
<evidence type="ECO:0000256" key="1">
    <source>
        <dbReference type="ARBA" id="ARBA00022801"/>
    </source>
</evidence>
<gene>
    <name evidence="5" type="ORF">HK099_001952</name>
</gene>
<dbReference type="InterPro" id="IPR023214">
    <property type="entry name" value="HAD_sf"/>
</dbReference>
<dbReference type="AlphaFoldDB" id="A0AAD5XUT8"/>
<protein>
    <recommendedName>
        <fullName evidence="4">4-nitrophenylphosphatase</fullName>
        <ecNumber evidence="3">3.1.3.41</ecNumber>
    </recommendedName>
</protein>
<reference evidence="5" key="1">
    <citation type="submission" date="2020-05" db="EMBL/GenBank/DDBJ databases">
        <title>Phylogenomic resolution of chytrid fungi.</title>
        <authorList>
            <person name="Stajich J.E."/>
            <person name="Amses K."/>
            <person name="Simmons R."/>
            <person name="Seto K."/>
            <person name="Myers J."/>
            <person name="Bonds A."/>
            <person name="Quandt C.A."/>
            <person name="Barry K."/>
            <person name="Liu P."/>
            <person name="Grigoriev I."/>
            <person name="Longcore J.E."/>
            <person name="James T.Y."/>
        </authorList>
    </citation>
    <scope>NUCLEOTIDE SEQUENCE</scope>
    <source>
        <strain evidence="5">JEL0476</strain>
    </source>
</reference>
<dbReference type="GO" id="GO:0005737">
    <property type="term" value="C:cytoplasm"/>
    <property type="evidence" value="ECO:0007669"/>
    <property type="project" value="TreeGrafter"/>
</dbReference>